<organism evidence="1">
    <name type="scientific">marine sediment metagenome</name>
    <dbReference type="NCBI Taxonomy" id="412755"/>
    <lineage>
        <taxon>unclassified sequences</taxon>
        <taxon>metagenomes</taxon>
        <taxon>ecological metagenomes</taxon>
    </lineage>
</organism>
<reference evidence="1" key="1">
    <citation type="journal article" date="2015" name="Nature">
        <title>Complex archaea that bridge the gap between prokaryotes and eukaryotes.</title>
        <authorList>
            <person name="Spang A."/>
            <person name="Saw J.H."/>
            <person name="Jorgensen S.L."/>
            <person name="Zaremba-Niedzwiedzka K."/>
            <person name="Martijn J."/>
            <person name="Lind A.E."/>
            <person name="van Eijk R."/>
            <person name="Schleper C."/>
            <person name="Guy L."/>
            <person name="Ettema T.J."/>
        </authorList>
    </citation>
    <scope>NUCLEOTIDE SEQUENCE</scope>
</reference>
<dbReference type="EMBL" id="LAZR01021112">
    <property type="protein sequence ID" value="KKL86462.1"/>
    <property type="molecule type" value="Genomic_DNA"/>
</dbReference>
<name>A0A0F9IGF4_9ZZZZ</name>
<dbReference type="AlphaFoldDB" id="A0A0F9IGF4"/>
<sequence>MLKKLFILIGLFIVIALSSVSSVTADSELTPLNQLPIVSLTSVVTYDDVLSQLHTGQWFGWSNSSDKSYVNLLVLDSKYTKPTQLFLDDQVRILQIAYDSRILLRDNLETSRENLETKFLAGTYTDADVVQYLRILGGF</sequence>
<proteinExistence type="predicted"/>
<accession>A0A0F9IGF4</accession>
<evidence type="ECO:0000313" key="1">
    <source>
        <dbReference type="EMBL" id="KKL86462.1"/>
    </source>
</evidence>
<gene>
    <name evidence="1" type="ORF">LCGC14_1944530</name>
</gene>
<comment type="caution">
    <text evidence="1">The sequence shown here is derived from an EMBL/GenBank/DDBJ whole genome shotgun (WGS) entry which is preliminary data.</text>
</comment>
<protein>
    <submittedName>
        <fullName evidence="1">Uncharacterized protein</fullName>
    </submittedName>
</protein>